<feature type="region of interest" description="Disordered" evidence="1">
    <location>
        <begin position="389"/>
        <end position="483"/>
    </location>
</feature>
<evidence type="ECO:0000259" key="2">
    <source>
        <dbReference type="Pfam" id="PF14238"/>
    </source>
</evidence>
<organism evidence="3 4">
    <name type="scientific">Luteolibacter luteus</name>
    <dbReference type="NCBI Taxonomy" id="2728835"/>
    <lineage>
        <taxon>Bacteria</taxon>
        <taxon>Pseudomonadati</taxon>
        <taxon>Verrucomicrobiota</taxon>
        <taxon>Verrucomicrobiia</taxon>
        <taxon>Verrucomicrobiales</taxon>
        <taxon>Verrucomicrobiaceae</taxon>
        <taxon>Luteolibacter</taxon>
    </lineage>
</organism>
<proteinExistence type="predicted"/>
<gene>
    <name evidence="3" type="ORF">HHL09_21400</name>
</gene>
<dbReference type="KEGG" id="luo:HHL09_21400"/>
<evidence type="ECO:0000256" key="1">
    <source>
        <dbReference type="SAM" id="MobiDB-lite"/>
    </source>
</evidence>
<name>A0A858RPF0_9BACT</name>
<dbReference type="Pfam" id="PF14238">
    <property type="entry name" value="DUF4340"/>
    <property type="match status" value="1"/>
</dbReference>
<reference evidence="3 4" key="1">
    <citation type="submission" date="2020-04" db="EMBL/GenBank/DDBJ databases">
        <title>Luteolibacter sp. G-1-1-1 isolated from soil.</title>
        <authorList>
            <person name="Dahal R.H."/>
        </authorList>
    </citation>
    <scope>NUCLEOTIDE SEQUENCE [LARGE SCALE GENOMIC DNA]</scope>
    <source>
        <strain evidence="3 4">G-1-1-1</strain>
    </source>
</reference>
<dbReference type="Proteomes" id="UP000501812">
    <property type="component" value="Chromosome"/>
</dbReference>
<feature type="compositionally biased region" description="Basic and acidic residues" evidence="1">
    <location>
        <begin position="329"/>
        <end position="350"/>
    </location>
</feature>
<protein>
    <submittedName>
        <fullName evidence="3">DUF4340 domain-containing protein</fullName>
    </submittedName>
</protein>
<feature type="domain" description="DUF4340" evidence="2">
    <location>
        <begin position="73"/>
        <end position="269"/>
    </location>
</feature>
<dbReference type="AlphaFoldDB" id="A0A858RPF0"/>
<dbReference type="RefSeq" id="WP_169456688.1">
    <property type="nucleotide sequence ID" value="NZ_CP051774.1"/>
</dbReference>
<feature type="compositionally biased region" description="Basic and acidic residues" evidence="1">
    <location>
        <begin position="450"/>
        <end position="468"/>
    </location>
</feature>
<dbReference type="InterPro" id="IPR025641">
    <property type="entry name" value="DUF4340"/>
</dbReference>
<evidence type="ECO:0000313" key="3">
    <source>
        <dbReference type="EMBL" id="QJE98229.1"/>
    </source>
</evidence>
<accession>A0A858RPF0</accession>
<keyword evidence="4" id="KW-1185">Reference proteome</keyword>
<sequence>MNKRQVVVLWIIAILLTVAAFFARSSNSKGFESKTSRNRGQTVLADLNANEVAKVQVKSGDKVTTLVRKDGNWSVAEREGYPANIKSLNEFLRTLAEVKVTQGIESEPSFAPRFGMDPAAKEEKDRGTEVILSNDAGSELAHVTLGKNLESGSDPMSMFGGGSTGRFFRNHADQSGVYVVSELFPTLSTEAPRWLQEDFLKVEKIKSISITPPAQSKEIAWKLSRTDENGEFTLDGAKENETLNPSLTAPLKTLFSYARFEDVVSKEKADEVQPTAQQIAKIETFEGFTYTFKINPAPEEEKKEGADPEEVPAEPAYYMTVEVEATLPAERKKEEKESEEDAKTKDKAFADRKAELEKRLAADKALAGRTFKVSKFTLDALLKDRSSLLQSATPPAGGPGAQGGMQGLPPGLMPQGLPPGMIPPGAGQAAPATRRRVEAVTPPIAIPPLEEDKAAKPEETPKAEDAPKPEQAPPQEAPPSEGQ</sequence>
<feature type="region of interest" description="Disordered" evidence="1">
    <location>
        <begin position="326"/>
        <end position="350"/>
    </location>
</feature>
<dbReference type="EMBL" id="CP051774">
    <property type="protein sequence ID" value="QJE98229.1"/>
    <property type="molecule type" value="Genomic_DNA"/>
</dbReference>
<evidence type="ECO:0000313" key="4">
    <source>
        <dbReference type="Proteomes" id="UP000501812"/>
    </source>
</evidence>